<sequence>VGFRCDNLLSIACADALRNDKMDVVSAVSILEDNPLFNCGYGSNPTMNGTVECEAGFMTSDGFRFGGVGAVSRLQNPCQVAKAIAFADDRHGLVSPMVLVGRGAEEWAEEKGFTLCNPDKLVAPKTSQAWRKARDAISQIGHVQEMKMDTVGAVSITEDVVEACTSSGGIILKPPGRLGHCTMFGSGAWAERRGSRSIGVSVSGCGEAIIRANFARSLADRLLNKDCDELPSSVVHSFFEHEFLQSNLMSASTSNRLYAGGLVVLQEEDEPNELI</sequence>
<accession>A0A2G9TX98</accession>
<dbReference type="GO" id="GO:0051604">
    <property type="term" value="P:protein maturation"/>
    <property type="evidence" value="ECO:0007669"/>
    <property type="project" value="TreeGrafter"/>
</dbReference>
<dbReference type="OrthoDB" id="77601at2759"/>
<dbReference type="GO" id="GO:0004298">
    <property type="term" value="F:threonine-type endopeptidase activity"/>
    <property type="evidence" value="ECO:0007669"/>
    <property type="project" value="InterPro"/>
</dbReference>
<evidence type="ECO:0000256" key="2">
    <source>
        <dbReference type="PIRSR" id="PIRSR600246-1"/>
    </source>
</evidence>
<dbReference type="CDD" id="cd04514">
    <property type="entry name" value="Taspase1_like"/>
    <property type="match status" value="1"/>
</dbReference>
<protein>
    <submittedName>
        <fullName evidence="4">Isoaspartyl peptidase domain protein</fullName>
    </submittedName>
</protein>
<feature type="active site" description="Nucleophile" evidence="2">
    <location>
        <position position="150"/>
    </location>
</feature>
<dbReference type="Gene3D" id="3.60.20.30">
    <property type="entry name" value="(Glycosyl)asparaginase"/>
    <property type="match status" value="1"/>
</dbReference>
<reference evidence="4 5" key="1">
    <citation type="submission" date="2015-09" db="EMBL/GenBank/DDBJ databases">
        <title>Draft genome of the parasitic nematode Teladorsagia circumcincta isolate WARC Sus (inbred).</title>
        <authorList>
            <person name="Mitreva M."/>
        </authorList>
    </citation>
    <scope>NUCLEOTIDE SEQUENCE [LARGE SCALE GENOMIC DNA]</scope>
    <source>
        <strain evidence="4 5">S</strain>
    </source>
</reference>
<comment type="similarity">
    <text evidence="1">Belongs to the Ntn-hydrolase family.</text>
</comment>
<proteinExistence type="inferred from homology"/>
<evidence type="ECO:0000256" key="1">
    <source>
        <dbReference type="ARBA" id="ARBA00010872"/>
    </source>
</evidence>
<evidence type="ECO:0000313" key="5">
    <source>
        <dbReference type="Proteomes" id="UP000230423"/>
    </source>
</evidence>
<dbReference type="PANTHER" id="PTHR10188:SF8">
    <property type="entry name" value="THREONINE ASPARTASE 1"/>
    <property type="match status" value="1"/>
</dbReference>
<feature type="site" description="Cleavage; by autolysis" evidence="3">
    <location>
        <begin position="149"/>
        <end position="150"/>
    </location>
</feature>
<dbReference type="GO" id="GO:0005737">
    <property type="term" value="C:cytoplasm"/>
    <property type="evidence" value="ECO:0007669"/>
    <property type="project" value="TreeGrafter"/>
</dbReference>
<dbReference type="InterPro" id="IPR029055">
    <property type="entry name" value="Ntn_hydrolases_N"/>
</dbReference>
<dbReference type="EMBL" id="KZ351859">
    <property type="protein sequence ID" value="PIO62633.1"/>
    <property type="molecule type" value="Genomic_DNA"/>
</dbReference>
<organism evidence="4 5">
    <name type="scientific">Teladorsagia circumcincta</name>
    <name type="common">Brown stomach worm</name>
    <name type="synonym">Ostertagia circumcincta</name>
    <dbReference type="NCBI Taxonomy" id="45464"/>
    <lineage>
        <taxon>Eukaryota</taxon>
        <taxon>Metazoa</taxon>
        <taxon>Ecdysozoa</taxon>
        <taxon>Nematoda</taxon>
        <taxon>Chromadorea</taxon>
        <taxon>Rhabditida</taxon>
        <taxon>Rhabditina</taxon>
        <taxon>Rhabditomorpha</taxon>
        <taxon>Strongyloidea</taxon>
        <taxon>Trichostrongylidae</taxon>
        <taxon>Teladorsagia</taxon>
    </lineage>
</organism>
<dbReference type="AlphaFoldDB" id="A0A2G9TX98"/>
<keyword evidence="5" id="KW-1185">Reference proteome</keyword>
<dbReference type="InterPro" id="IPR037464">
    <property type="entry name" value="Taspase1"/>
</dbReference>
<dbReference type="InterPro" id="IPR000246">
    <property type="entry name" value="Peptidase_T2"/>
</dbReference>
<evidence type="ECO:0000256" key="3">
    <source>
        <dbReference type="PIRSR" id="PIRSR600246-3"/>
    </source>
</evidence>
<name>A0A2G9TX98_TELCI</name>
<dbReference type="Pfam" id="PF01112">
    <property type="entry name" value="Asparaginase_2"/>
    <property type="match status" value="1"/>
</dbReference>
<gene>
    <name evidence="4" type="ORF">TELCIR_15796</name>
</gene>
<feature type="non-terminal residue" evidence="4">
    <location>
        <position position="275"/>
    </location>
</feature>
<feature type="non-terminal residue" evidence="4">
    <location>
        <position position="1"/>
    </location>
</feature>
<dbReference type="SUPFAM" id="SSF56235">
    <property type="entry name" value="N-terminal nucleophile aminohydrolases (Ntn hydrolases)"/>
    <property type="match status" value="1"/>
</dbReference>
<dbReference type="Proteomes" id="UP000230423">
    <property type="component" value="Unassembled WGS sequence"/>
</dbReference>
<evidence type="ECO:0000313" key="4">
    <source>
        <dbReference type="EMBL" id="PIO62633.1"/>
    </source>
</evidence>
<dbReference type="PANTHER" id="PTHR10188">
    <property type="entry name" value="L-ASPARAGINASE"/>
    <property type="match status" value="1"/>
</dbReference>